<dbReference type="Pfam" id="PF00735">
    <property type="entry name" value="Septin"/>
    <property type="match status" value="1"/>
</dbReference>
<dbReference type="PANTHER" id="PTHR18884">
    <property type="entry name" value="SEPTIN"/>
    <property type="match status" value="1"/>
</dbReference>
<feature type="region of interest" description="Disordered" evidence="2">
    <location>
        <begin position="1"/>
        <end position="24"/>
    </location>
</feature>
<feature type="region of interest" description="Disordered" evidence="2">
    <location>
        <begin position="40"/>
        <end position="139"/>
    </location>
</feature>
<reference evidence="4" key="1">
    <citation type="journal article" date="2023" name="Mol. Phylogenet. Evol.">
        <title>Genome-scale phylogeny and comparative genomics of the fungal order Sordariales.</title>
        <authorList>
            <person name="Hensen N."/>
            <person name="Bonometti L."/>
            <person name="Westerberg I."/>
            <person name="Brannstrom I.O."/>
            <person name="Guillou S."/>
            <person name="Cros-Aarteil S."/>
            <person name="Calhoun S."/>
            <person name="Haridas S."/>
            <person name="Kuo A."/>
            <person name="Mondo S."/>
            <person name="Pangilinan J."/>
            <person name="Riley R."/>
            <person name="LaButti K."/>
            <person name="Andreopoulos B."/>
            <person name="Lipzen A."/>
            <person name="Chen C."/>
            <person name="Yan M."/>
            <person name="Daum C."/>
            <person name="Ng V."/>
            <person name="Clum A."/>
            <person name="Steindorff A."/>
            <person name="Ohm R.A."/>
            <person name="Martin F."/>
            <person name="Silar P."/>
            <person name="Natvig D.O."/>
            <person name="Lalanne C."/>
            <person name="Gautier V."/>
            <person name="Ament-Velasquez S.L."/>
            <person name="Kruys A."/>
            <person name="Hutchinson M.I."/>
            <person name="Powell A.J."/>
            <person name="Barry K."/>
            <person name="Miller A.N."/>
            <person name="Grigoriev I.V."/>
            <person name="Debuchy R."/>
            <person name="Gladieux P."/>
            <person name="Hiltunen Thoren M."/>
            <person name="Johannesson H."/>
        </authorList>
    </citation>
    <scope>NUCLEOTIDE SEQUENCE</scope>
    <source>
        <strain evidence="4">CBS 508.74</strain>
    </source>
</reference>
<evidence type="ECO:0000259" key="3">
    <source>
        <dbReference type="PROSITE" id="PS51719"/>
    </source>
</evidence>
<feature type="region of interest" description="Disordered" evidence="2">
    <location>
        <begin position="678"/>
        <end position="703"/>
    </location>
</feature>
<dbReference type="InterPro" id="IPR046707">
    <property type="entry name" value="DUF6780"/>
</dbReference>
<feature type="domain" description="Septin-type G" evidence="3">
    <location>
        <begin position="218"/>
        <end position="537"/>
    </location>
</feature>
<feature type="compositionally biased region" description="Basic and acidic residues" evidence="2">
    <location>
        <begin position="165"/>
        <end position="175"/>
    </location>
</feature>
<feature type="compositionally biased region" description="Polar residues" evidence="2">
    <location>
        <begin position="14"/>
        <end position="24"/>
    </location>
</feature>
<dbReference type="AlphaFoldDB" id="A0AAN6YV57"/>
<dbReference type="Pfam" id="PF20571">
    <property type="entry name" value="DUF6780"/>
    <property type="match status" value="1"/>
</dbReference>
<feature type="region of interest" description="Disordered" evidence="2">
    <location>
        <begin position="155"/>
        <end position="195"/>
    </location>
</feature>
<gene>
    <name evidence="4" type="ORF">N656DRAFT_776276</name>
</gene>
<accession>A0AAN6YV57</accession>
<feature type="compositionally biased region" description="Low complexity" evidence="2">
    <location>
        <begin position="258"/>
        <end position="267"/>
    </location>
</feature>
<feature type="region of interest" description="Disordered" evidence="2">
    <location>
        <begin position="637"/>
        <end position="666"/>
    </location>
</feature>
<evidence type="ECO:0000256" key="2">
    <source>
        <dbReference type="SAM" id="MobiDB-lite"/>
    </source>
</evidence>
<dbReference type="InterPro" id="IPR027417">
    <property type="entry name" value="P-loop_NTPase"/>
</dbReference>
<dbReference type="InterPro" id="IPR025662">
    <property type="entry name" value="Sigma_54_int_dom_ATP-bd_1"/>
</dbReference>
<evidence type="ECO:0000313" key="4">
    <source>
        <dbReference type="EMBL" id="KAK4115190.1"/>
    </source>
</evidence>
<dbReference type="GeneID" id="89938729"/>
<organism evidence="4 5">
    <name type="scientific">Canariomyces notabilis</name>
    <dbReference type="NCBI Taxonomy" id="2074819"/>
    <lineage>
        <taxon>Eukaryota</taxon>
        <taxon>Fungi</taxon>
        <taxon>Dikarya</taxon>
        <taxon>Ascomycota</taxon>
        <taxon>Pezizomycotina</taxon>
        <taxon>Sordariomycetes</taxon>
        <taxon>Sordariomycetidae</taxon>
        <taxon>Sordariales</taxon>
        <taxon>Chaetomiaceae</taxon>
        <taxon>Canariomyces</taxon>
    </lineage>
</organism>
<protein>
    <recommendedName>
        <fullName evidence="3">Septin-type G domain-containing protein</fullName>
    </recommendedName>
</protein>
<proteinExistence type="inferred from homology"/>
<evidence type="ECO:0000256" key="1">
    <source>
        <dbReference type="RuleBase" id="RU004560"/>
    </source>
</evidence>
<evidence type="ECO:0000313" key="5">
    <source>
        <dbReference type="Proteomes" id="UP001302812"/>
    </source>
</evidence>
<keyword evidence="5" id="KW-1185">Reference proteome</keyword>
<sequence length="782" mass="85174">MRPLAGDDALGRPRTSNMDDLSSFSLPAAPQMTYFLADESAIGSSTQPPQAAVHRAKEKRRVPVAETPDVPRPRPTSRYDIELDNRDSTSRPSSSKGPLDSLRHNDGDSARPISPFPKPLGTPSMSQPLTPALVGVSGPASAISSVSSRRNSFCLSEDLGSHTPSMRDGDAGPREEDAEEEREPVTSSAMMDSGSAPQLIMPSIKMPSRRPFTDEGKRMGRLKVLIAGDSGVGKTSLIKAVVQSCEHIVHVDPITPSSVLSSSVTRSMPTIAASSTTRQRSSRRGSPKESAGTSQITEIYASTKPYPEWWSEMDDLCVLRRRKSLGDAVLDRNICFVDTPGYGSGSSSMDTITPVVQYIEAHLQRINQNSLSDGDVLNLLGGEGGIQVDLVFYMVSNRLRPVDIHYLQQLAPLTNIILLLAQADLMSAEQVAASKEQIHSQLHEANINLFSFSVASQSCPSALDADRQGVYAISSATGSDHDLMDASLLMSPDYVQPLIPTELGSLVEQVFSSNGVSWLRHSVARKYVQWRKGESNINNSTNLLPRQPSSYNPIPFISLNGPSQVLTLPVGAASSYALARLADHTQREERLAQVRLANWAADLQKSLAREREQYAALARGERAMWLAEKINECIEDGSLVPRAPPDTGDLGTSPPGRRPRAFPPTDWKVHYGYGPLDAASPPGADGDPSSLASSPRMSGERRHRQQYYYQQHRQRHDPLGLLEVADELKHKGLIALEVLGSLGVLGGLALWVTRHYLHLPAYGWLLGEWERFWYGVGTGGGR</sequence>
<reference evidence="4" key="2">
    <citation type="submission" date="2023-05" db="EMBL/GenBank/DDBJ databases">
        <authorList>
            <consortium name="Lawrence Berkeley National Laboratory"/>
            <person name="Steindorff A."/>
            <person name="Hensen N."/>
            <person name="Bonometti L."/>
            <person name="Westerberg I."/>
            <person name="Brannstrom I.O."/>
            <person name="Guillou S."/>
            <person name="Cros-Aarteil S."/>
            <person name="Calhoun S."/>
            <person name="Haridas S."/>
            <person name="Kuo A."/>
            <person name="Mondo S."/>
            <person name="Pangilinan J."/>
            <person name="Riley R."/>
            <person name="Labutti K."/>
            <person name="Andreopoulos B."/>
            <person name="Lipzen A."/>
            <person name="Chen C."/>
            <person name="Yanf M."/>
            <person name="Daum C."/>
            <person name="Ng V."/>
            <person name="Clum A."/>
            <person name="Ohm R."/>
            <person name="Martin F."/>
            <person name="Silar P."/>
            <person name="Natvig D."/>
            <person name="Lalanne C."/>
            <person name="Gautier V."/>
            <person name="Ament-Velasquez S.L."/>
            <person name="Kruys A."/>
            <person name="Hutchinson M.I."/>
            <person name="Powell A.J."/>
            <person name="Barry K."/>
            <person name="Miller A.N."/>
            <person name="Grigoriev I.V."/>
            <person name="Debuchy R."/>
            <person name="Gladieux P."/>
            <person name="Thoren M.H."/>
            <person name="Johannesson H."/>
        </authorList>
    </citation>
    <scope>NUCLEOTIDE SEQUENCE</scope>
    <source>
        <strain evidence="4">CBS 508.74</strain>
    </source>
</reference>
<dbReference type="Proteomes" id="UP001302812">
    <property type="component" value="Unassembled WGS sequence"/>
</dbReference>
<comment type="caution">
    <text evidence="4">The sequence shown here is derived from an EMBL/GenBank/DDBJ whole genome shotgun (WGS) entry which is preliminary data.</text>
</comment>
<comment type="similarity">
    <text evidence="1">Belongs to the TRAFAC class TrmE-Era-EngA-EngB-Septin-like GTPase superfamily. Septin GTPase family.</text>
</comment>
<keyword evidence="1" id="KW-0547">Nucleotide-binding</keyword>
<name>A0AAN6YV57_9PEZI</name>
<feature type="region of interest" description="Disordered" evidence="2">
    <location>
        <begin position="258"/>
        <end position="297"/>
    </location>
</feature>
<keyword evidence="1" id="KW-0342">GTP-binding</keyword>
<dbReference type="Gene3D" id="3.40.50.300">
    <property type="entry name" value="P-loop containing nucleotide triphosphate hydrolases"/>
    <property type="match status" value="1"/>
</dbReference>
<feature type="compositionally biased region" description="Basic and acidic residues" evidence="2">
    <location>
        <begin position="69"/>
        <end position="89"/>
    </location>
</feature>
<dbReference type="EMBL" id="MU853335">
    <property type="protein sequence ID" value="KAK4115190.1"/>
    <property type="molecule type" value="Genomic_DNA"/>
</dbReference>
<dbReference type="PROSITE" id="PS00675">
    <property type="entry name" value="SIGMA54_INTERACT_1"/>
    <property type="match status" value="1"/>
</dbReference>
<dbReference type="PROSITE" id="PS51719">
    <property type="entry name" value="G_SEPTIN"/>
    <property type="match status" value="1"/>
</dbReference>
<dbReference type="SUPFAM" id="SSF52540">
    <property type="entry name" value="P-loop containing nucleoside triphosphate hydrolases"/>
    <property type="match status" value="1"/>
</dbReference>
<dbReference type="GO" id="GO:0005525">
    <property type="term" value="F:GTP binding"/>
    <property type="evidence" value="ECO:0007669"/>
    <property type="project" value="UniProtKB-KW"/>
</dbReference>
<dbReference type="RefSeq" id="XP_064672760.1">
    <property type="nucleotide sequence ID" value="XM_064814604.1"/>
</dbReference>
<dbReference type="InterPro" id="IPR030379">
    <property type="entry name" value="G_SEPTIN_dom"/>
</dbReference>